<evidence type="ECO:0000256" key="23">
    <source>
        <dbReference type="PROSITE-ProRule" id="PRU00175"/>
    </source>
</evidence>
<evidence type="ECO:0000256" key="7">
    <source>
        <dbReference type="ARBA" id="ARBA00012483"/>
    </source>
</evidence>
<evidence type="ECO:0000256" key="13">
    <source>
        <dbReference type="ARBA" id="ARBA00022737"/>
    </source>
</evidence>
<keyword evidence="9" id="KW-0813">Transport</keyword>
<evidence type="ECO:0000256" key="18">
    <source>
        <dbReference type="ARBA" id="ARBA00022927"/>
    </source>
</evidence>
<feature type="compositionally biased region" description="Polar residues" evidence="24">
    <location>
        <begin position="620"/>
        <end position="630"/>
    </location>
</feature>
<keyword evidence="22" id="KW-0539">Nucleus</keyword>
<dbReference type="CDD" id="cd16647">
    <property type="entry name" value="mRING-HC-C3HC5_NEU1"/>
    <property type="match status" value="1"/>
</dbReference>
<accession>A0A8S3Y954</accession>
<evidence type="ECO:0000256" key="14">
    <source>
        <dbReference type="ARBA" id="ARBA00022771"/>
    </source>
</evidence>
<dbReference type="Proteomes" id="UP000691718">
    <property type="component" value="Unassembled WGS sequence"/>
</dbReference>
<feature type="region of interest" description="Disordered" evidence="24">
    <location>
        <begin position="701"/>
        <end position="720"/>
    </location>
</feature>
<dbReference type="GO" id="GO:0005643">
    <property type="term" value="C:nuclear pore"/>
    <property type="evidence" value="ECO:0007669"/>
    <property type="project" value="UniProtKB-SubCell"/>
</dbReference>
<dbReference type="PROSITE" id="PS50089">
    <property type="entry name" value="ZF_RING_2"/>
    <property type="match status" value="1"/>
</dbReference>
<organism evidence="27 28">
    <name type="scientific">Parnassius apollo</name>
    <name type="common">Apollo butterfly</name>
    <name type="synonym">Papilio apollo</name>
    <dbReference type="NCBI Taxonomy" id="110799"/>
    <lineage>
        <taxon>Eukaryota</taxon>
        <taxon>Metazoa</taxon>
        <taxon>Ecdysozoa</taxon>
        <taxon>Arthropoda</taxon>
        <taxon>Hexapoda</taxon>
        <taxon>Insecta</taxon>
        <taxon>Pterygota</taxon>
        <taxon>Neoptera</taxon>
        <taxon>Endopterygota</taxon>
        <taxon>Lepidoptera</taxon>
        <taxon>Glossata</taxon>
        <taxon>Ditrysia</taxon>
        <taxon>Papilionoidea</taxon>
        <taxon>Papilionidae</taxon>
        <taxon>Parnassiinae</taxon>
        <taxon>Parnassini</taxon>
        <taxon>Parnassius</taxon>
        <taxon>Parnassius</taxon>
    </lineage>
</organism>
<feature type="domain" description="NHR" evidence="26">
    <location>
        <begin position="839"/>
        <end position="995"/>
    </location>
</feature>
<reference evidence="27" key="1">
    <citation type="submission" date="2021-04" db="EMBL/GenBank/DDBJ databases">
        <authorList>
            <person name="Tunstrom K."/>
        </authorList>
    </citation>
    <scope>NUCLEOTIDE SEQUENCE</scope>
</reference>
<dbReference type="PANTHER" id="PTHR12429">
    <property type="entry name" value="NEURALIZED"/>
    <property type="match status" value="1"/>
</dbReference>
<gene>
    <name evidence="27" type="ORF">PAPOLLO_LOCUS27299</name>
</gene>
<dbReference type="GO" id="GO:0006606">
    <property type="term" value="P:protein import into nucleus"/>
    <property type="evidence" value="ECO:0007669"/>
    <property type="project" value="UniProtKB-ARBA"/>
</dbReference>
<evidence type="ECO:0000259" key="26">
    <source>
        <dbReference type="PROSITE" id="PS51065"/>
    </source>
</evidence>
<evidence type="ECO:0000313" key="27">
    <source>
        <dbReference type="EMBL" id="CAG5057680.1"/>
    </source>
</evidence>
<dbReference type="InterPro" id="IPR001841">
    <property type="entry name" value="Znf_RING"/>
</dbReference>
<feature type="domain" description="NHR" evidence="26">
    <location>
        <begin position="1491"/>
        <end position="1640"/>
    </location>
</feature>
<keyword evidence="17" id="KW-0862">Zinc</keyword>
<evidence type="ECO:0000256" key="15">
    <source>
        <dbReference type="ARBA" id="ARBA00022786"/>
    </source>
</evidence>
<feature type="compositionally biased region" description="Polar residues" evidence="24">
    <location>
        <begin position="459"/>
        <end position="479"/>
    </location>
</feature>
<keyword evidence="16" id="KW-0509">mRNA transport</keyword>
<dbReference type="InterPro" id="IPR006573">
    <property type="entry name" value="NHR_dom"/>
</dbReference>
<evidence type="ECO:0000256" key="6">
    <source>
        <dbReference type="ARBA" id="ARBA00008926"/>
    </source>
</evidence>
<feature type="compositionally biased region" description="Low complexity" evidence="24">
    <location>
        <begin position="641"/>
        <end position="665"/>
    </location>
</feature>
<dbReference type="EC" id="2.3.2.27" evidence="7"/>
<evidence type="ECO:0000256" key="9">
    <source>
        <dbReference type="ARBA" id="ARBA00022448"/>
    </source>
</evidence>
<feature type="region of interest" description="Disordered" evidence="24">
    <location>
        <begin position="1267"/>
        <end position="1298"/>
    </location>
</feature>
<comment type="catalytic activity">
    <reaction evidence="1">
        <text>S-ubiquitinyl-[E2 ubiquitin-conjugating enzyme]-L-cysteine + [acceptor protein]-L-lysine = [E2 ubiquitin-conjugating enzyme]-L-cysteine + N(6)-ubiquitinyl-[acceptor protein]-L-lysine.</text>
        <dbReference type="EC" id="2.3.2.27"/>
    </reaction>
</comment>
<proteinExistence type="inferred from homology"/>
<feature type="domain" description="NHR" evidence="26">
    <location>
        <begin position="1299"/>
        <end position="1454"/>
    </location>
</feature>
<dbReference type="GO" id="GO:0061630">
    <property type="term" value="F:ubiquitin protein ligase activity"/>
    <property type="evidence" value="ECO:0007669"/>
    <property type="project" value="UniProtKB-EC"/>
</dbReference>
<feature type="region of interest" description="Disordered" evidence="24">
    <location>
        <begin position="737"/>
        <end position="756"/>
    </location>
</feature>
<evidence type="ECO:0000256" key="21">
    <source>
        <dbReference type="ARBA" id="ARBA00023132"/>
    </source>
</evidence>
<evidence type="ECO:0000256" key="10">
    <source>
        <dbReference type="ARBA" id="ARBA00022490"/>
    </source>
</evidence>
<feature type="domain" description="RING-type" evidence="25">
    <location>
        <begin position="1924"/>
        <end position="1965"/>
    </location>
</feature>
<comment type="caution">
    <text evidence="27">The sequence shown here is derived from an EMBL/GenBank/DDBJ whole genome shotgun (WGS) entry which is preliminary data.</text>
</comment>
<evidence type="ECO:0000256" key="4">
    <source>
        <dbReference type="ARBA" id="ARBA00004620"/>
    </source>
</evidence>
<keyword evidence="28" id="KW-1185">Reference proteome</keyword>
<feature type="region of interest" description="Disordered" evidence="24">
    <location>
        <begin position="459"/>
        <end position="483"/>
    </location>
</feature>
<feature type="region of interest" description="Disordered" evidence="24">
    <location>
        <begin position="620"/>
        <end position="673"/>
    </location>
</feature>
<feature type="domain" description="NHR" evidence="26">
    <location>
        <begin position="1685"/>
        <end position="1840"/>
    </location>
</feature>
<evidence type="ECO:0000256" key="11">
    <source>
        <dbReference type="ARBA" id="ARBA00022679"/>
    </source>
</evidence>
<feature type="compositionally biased region" description="Polar residues" evidence="24">
    <location>
        <begin position="711"/>
        <end position="720"/>
    </location>
</feature>
<evidence type="ECO:0000256" key="22">
    <source>
        <dbReference type="ARBA" id="ARBA00023242"/>
    </source>
</evidence>
<dbReference type="InterPro" id="IPR037962">
    <property type="entry name" value="Neuralized"/>
</dbReference>
<evidence type="ECO:0000256" key="1">
    <source>
        <dbReference type="ARBA" id="ARBA00000900"/>
    </source>
</evidence>
<comment type="pathway">
    <text evidence="5">Protein modification; protein ubiquitination.</text>
</comment>
<evidence type="ECO:0000313" key="28">
    <source>
        <dbReference type="Proteomes" id="UP000691718"/>
    </source>
</evidence>
<dbReference type="GO" id="GO:0007219">
    <property type="term" value="P:Notch signaling pathway"/>
    <property type="evidence" value="ECO:0007669"/>
    <property type="project" value="UniProtKB-KW"/>
</dbReference>
<dbReference type="PROSITE" id="PS51065">
    <property type="entry name" value="NHR"/>
    <property type="match status" value="5"/>
</dbReference>
<dbReference type="Pfam" id="PF07177">
    <property type="entry name" value="Neuralized"/>
    <property type="match status" value="6"/>
</dbReference>
<name>A0A8S3Y954_PARAO</name>
<keyword evidence="19" id="KW-0914">Notch signaling pathway</keyword>
<comment type="similarity">
    <text evidence="6">Belongs to the nucleoporin GLFG family.</text>
</comment>
<dbReference type="FunFam" id="1.10.10.2360:FF:000001">
    <property type="entry name" value="Nuclear pore complex protein Nup98-Nup96"/>
    <property type="match status" value="2"/>
</dbReference>
<sequence>MLEERVPFLEINENINNRRRGYLLNNSLNVDSGPIGLTHIHSGSTTAVSEVNELARADKDVPVPFSRDIPVSVAPLTVHRCEASSPVNSGSQVEALTVVSTNRFGLQVFHGRHLTAFGIRSKRRFYLTIQHRNIDLHRKDSNMFPKQRFVSNTSGFGAFEQQRAPTGTGHIKCEPVVGTDVVVKSGSSKIINVKKHCITCMTEYEGKSLEELRLEDYTAGRKGPTSGGMFTGFQQATENKPLFGGTNKFSFGGNTQNPTTSTDLFGNKFAFGATSITDAFKQQRAPTGTGRIKYEPVVGTDVVVKSGSSNIINVKKHCITCMTEYEGKSLEELRLEDYTAGRKGSTTGGMFTGFQQATENKPLFGGTNKFSFGGNTQNPTTSTDLFGNKFAFGATSTTGTGIFTFGTATPSFDGFGTNTQNQQSTDLFGAKSATTGFGSTPASSSFETGLFNAKPQQTLAPTVGSTAPSAPGTSCTGGTPNDLPPLSFHTVHGKNVRISREENKARRVEWHNEGVTFSARPVRVNEKNEIPTTSTSIQFTEKEQFILSPKPNDNIENKDLSNASEDFCSDDSVKDPDYVEIDTPFSTKRSLLKNKNREVFKNLLSGVDLNEKQYDNFSNDVSTINQTSSPIPMPIAPMQTESSSSSSDGSGSSSSSDGSSSSDSESSSDDQLNNERLTAVVQSRVDNNIFRTRATSIEEDISRNDSIEPEASTSRYTPPTSLELTVDTNSTYLGCNDNISSNKGRKRKSTPNNWLRNKAKNPKKLWALASSIGKNFSKNMDKETLKLGDVKILKVESNDSNYCFSYKTSYEDTEFKTVMIDKIDDASMDVNVDDDEIQKVIRQLKELEKYRPEPQPETVIISDSDSSVTEHEELFEENYPVPSVCVRFIEISDLWLGVIRFGFTNHDPSTLARELLRTACPNLTDKAGSWAKELDEQYCEEDNILSYYVNSVGDVIFGINGEDKGLFFSGVDTTSSLWALIDLYGKCTAVQFLDPRAPNHMRRSTQSPLVDDDIPIGGMRSLSVEEELPPPRYQNPLAPLSLHWTKGRNVHFVNEKGVAARIENEFCQGYVFTARPIHPGQTIVVQILATDSEFAGSLAIGLTSCDPATLGPCDLPDDAEKLLDRPEYWVIRRHVANGLQRGDELAVTLTVDGEVRVSKNWSDPVTDMHVDHTQRLWAFVDLYGETQKIRMLSSHTFPAQIPPQQLRMLAGSAAPITTSAGGSVPVVSLSSQTNGRNLSNNQQGSTLASAHYIEPIQASSQLCVAGYQPIPPQPEEEEERKVSAPGTSSTGDTPNDLPPLSFHRVHSKNMTISQDGFTAHRDKSLMIGVAFSARPVRVNEKVCVRLVEMTNRLFGGIRFGFTTHEDPTTLALALSNTPLIDYTDKPGYWVRELLQQFIELDNILSYYVNSAGDVIFGINGEDKGLLFSGVDTRSPLWALIDLYGNCTAVQFADPRALNQMGRSTQSTLVEDYRLIAPETSCTGGTPNDLPPLSFHEVHGPNVRISQDGSTARCVHSGYGVSFSARPVKVNEKVCVRFVEIITRFKVIGFGFTTHDPTTFPYQSTYSFNTDRPGYWVEQLWKEFYEVDNIFYYYVDSRGVIHFGINGEDKGLFFSGVDTRSPLWALIDLYGDSCYGCSTVQFADPRAPNQMRRSTQRPLLDDDKLLSITVEEEALPTPRFQNPLVPLSLHRTKGRNVRFGNDRGIAARIAEESCQGYVFTARPVHPGQTIVVQILATESEFDESLAIGLTSCDPATLRPRDLPDDSEQLLDRPEYWVFRRDSANDLGRGDELAVTLTVNGEVRVSRNGTDPVTVMHVDHTQRLWAFVDIYGRTKKVKMLISQILPAQTPPQQVLAESAAPIATAAAGTVLDVSLLPQTNGQNLSNHQQGLSLASAHDIEPIQASSQPTPPQTEEKEEVSDDSGECTICYENPVDSVLYTCGHMCMCYSCAVQVWRDKGNGQCPLCRKEIIDVIRTYKS</sequence>
<evidence type="ECO:0000256" key="2">
    <source>
        <dbReference type="ARBA" id="ARBA00004496"/>
    </source>
</evidence>
<evidence type="ECO:0000259" key="25">
    <source>
        <dbReference type="PROSITE" id="PS50089"/>
    </source>
</evidence>
<evidence type="ECO:0000256" key="17">
    <source>
        <dbReference type="ARBA" id="ARBA00022833"/>
    </source>
</evidence>
<comment type="subcellular location">
    <subcellularLocation>
        <location evidence="2">Cytoplasm</location>
    </subcellularLocation>
    <subcellularLocation>
        <location evidence="4">Nucleus membrane</location>
        <topology evidence="4">Peripheral membrane protein</topology>
        <orientation evidence="4">Nucleoplasmic side</orientation>
    </subcellularLocation>
    <subcellularLocation>
        <location evidence="3">Nucleus</location>
        <location evidence="3">Nuclear pore complex</location>
    </subcellularLocation>
</comment>
<dbReference type="SMART" id="SM00184">
    <property type="entry name" value="RING"/>
    <property type="match status" value="1"/>
</dbReference>
<dbReference type="SMART" id="SM00588">
    <property type="entry name" value="NEUZ"/>
    <property type="match status" value="5"/>
</dbReference>
<keyword evidence="18" id="KW-0653">Protein transport</keyword>
<feature type="domain" description="NHR" evidence="26">
    <location>
        <begin position="1039"/>
        <end position="1194"/>
    </location>
</feature>
<evidence type="ECO:0000256" key="19">
    <source>
        <dbReference type="ARBA" id="ARBA00022976"/>
    </source>
</evidence>
<keyword evidence="12" id="KW-0479">Metal-binding</keyword>
<dbReference type="FunFam" id="2.60.120.920:FF:000005">
    <property type="entry name" value="Putative E3 ubiquitin-protein ligase NEURL1B"/>
    <property type="match status" value="5"/>
</dbReference>
<dbReference type="OrthoDB" id="6078042at2759"/>
<dbReference type="PANTHER" id="PTHR12429:SF6">
    <property type="entry name" value="PROTEIN NEURALIZED"/>
    <property type="match status" value="1"/>
</dbReference>
<dbReference type="Pfam" id="PF21240">
    <property type="entry name" value="Nup98_GLEBS"/>
    <property type="match status" value="2"/>
</dbReference>
<keyword evidence="14 23" id="KW-0863">Zinc-finger</keyword>
<dbReference type="EMBL" id="CAJQZP010001635">
    <property type="protein sequence ID" value="CAG5057680.1"/>
    <property type="molecule type" value="Genomic_DNA"/>
</dbReference>
<keyword evidence="21" id="KW-0906">Nuclear pore complex</keyword>
<dbReference type="FunFam" id="3.30.40.10:FF:000056">
    <property type="entry name" value="Putative E3 ubiquitin-protein ligase NEURL1B"/>
    <property type="match status" value="1"/>
</dbReference>
<evidence type="ECO:0000256" key="8">
    <source>
        <dbReference type="ARBA" id="ARBA00013472"/>
    </source>
</evidence>
<keyword evidence="13" id="KW-0677">Repeat</keyword>
<evidence type="ECO:0000256" key="24">
    <source>
        <dbReference type="SAM" id="MobiDB-lite"/>
    </source>
</evidence>
<dbReference type="GO" id="GO:0051028">
    <property type="term" value="P:mRNA transport"/>
    <property type="evidence" value="ECO:0007669"/>
    <property type="project" value="UniProtKB-KW"/>
</dbReference>
<evidence type="ECO:0000256" key="16">
    <source>
        <dbReference type="ARBA" id="ARBA00022816"/>
    </source>
</evidence>
<dbReference type="GO" id="GO:0005737">
    <property type="term" value="C:cytoplasm"/>
    <property type="evidence" value="ECO:0007669"/>
    <property type="project" value="UniProtKB-SubCell"/>
</dbReference>
<evidence type="ECO:0000256" key="3">
    <source>
        <dbReference type="ARBA" id="ARBA00004567"/>
    </source>
</evidence>
<keyword evidence="11" id="KW-0808">Transferase</keyword>
<dbReference type="GO" id="GO:0031965">
    <property type="term" value="C:nuclear membrane"/>
    <property type="evidence" value="ECO:0007669"/>
    <property type="project" value="UniProtKB-SubCell"/>
</dbReference>
<evidence type="ECO:0000256" key="5">
    <source>
        <dbReference type="ARBA" id="ARBA00004906"/>
    </source>
</evidence>
<evidence type="ECO:0000256" key="12">
    <source>
        <dbReference type="ARBA" id="ARBA00022723"/>
    </source>
</evidence>
<protein>
    <recommendedName>
        <fullName evidence="8">Nuclear pore complex protein Nup98-Nup96</fullName>
        <ecNumber evidence="7">2.3.2.27</ecNumber>
    </recommendedName>
</protein>
<keyword evidence="10" id="KW-0963">Cytoplasm</keyword>
<keyword evidence="20" id="KW-0811">Translocation</keyword>
<evidence type="ECO:0000256" key="20">
    <source>
        <dbReference type="ARBA" id="ARBA00023010"/>
    </source>
</evidence>
<dbReference type="GO" id="GO:0008270">
    <property type="term" value="F:zinc ion binding"/>
    <property type="evidence" value="ECO:0007669"/>
    <property type="project" value="UniProtKB-KW"/>
</dbReference>
<dbReference type="Pfam" id="PF13920">
    <property type="entry name" value="zf-C3HC4_3"/>
    <property type="match status" value="1"/>
</dbReference>
<keyword evidence="15" id="KW-0833">Ubl conjugation pathway</keyword>